<evidence type="ECO:0000313" key="3">
    <source>
        <dbReference type="Proteomes" id="UP001283361"/>
    </source>
</evidence>
<reference evidence="2" key="1">
    <citation type="journal article" date="2023" name="G3 (Bethesda)">
        <title>A reference genome for the long-term kleptoplast-retaining sea slug Elysia crispata morphotype clarki.</title>
        <authorList>
            <person name="Eastman K.E."/>
            <person name="Pendleton A.L."/>
            <person name="Shaikh M.A."/>
            <person name="Suttiyut T."/>
            <person name="Ogas R."/>
            <person name="Tomko P."/>
            <person name="Gavelis G."/>
            <person name="Widhalm J.R."/>
            <person name="Wisecaver J.H."/>
        </authorList>
    </citation>
    <scope>NUCLEOTIDE SEQUENCE</scope>
    <source>
        <strain evidence="2">ECLA1</strain>
    </source>
</reference>
<sequence length="294" mass="33105">MSTHEALDNTLPNFEFEYELFSSDNYNQPCEAFFYEYVAAAGNFTHCILLRAKPFRICTKCFEHYAIMKSLYNDLTTDPKLHNCMIKYLKSDRVQIIPTVEKNIDSLWQTSSCDSCIKNLKVDEKTKEVVYIIPEAVHKFLTLYTNISDCLMGNLSLNIDTGVQGKKNNISTLCKLCDIKYQELNDHYNSMSNSANGDVCMDVVDMMNYTRVTWSVDLNCSHRSGDAASVVTITLIVAISPLFFYLPLRYTSKEKIKTVLKQKRYEGFVSSASASFAAQEGSSASATSLPAIGS</sequence>
<dbReference type="InterPro" id="IPR019172">
    <property type="entry name" value="Osteopetrosis-assoc_TM_1"/>
</dbReference>
<dbReference type="PANTHER" id="PTHR15644:SF2">
    <property type="entry name" value="OSTEOPETROSIS-ASSOCIATED TRANSMEMBRANE PROTEIN 1"/>
    <property type="match status" value="1"/>
</dbReference>
<evidence type="ECO:0000313" key="2">
    <source>
        <dbReference type="EMBL" id="KAK3712475.1"/>
    </source>
</evidence>
<proteinExistence type="predicted"/>
<dbReference type="Proteomes" id="UP001283361">
    <property type="component" value="Unassembled WGS sequence"/>
</dbReference>
<name>A0AAE0XUC8_9GAST</name>
<dbReference type="AlphaFoldDB" id="A0AAE0XUC8"/>
<organism evidence="2 3">
    <name type="scientific">Elysia crispata</name>
    <name type="common">lettuce slug</name>
    <dbReference type="NCBI Taxonomy" id="231223"/>
    <lineage>
        <taxon>Eukaryota</taxon>
        <taxon>Metazoa</taxon>
        <taxon>Spiralia</taxon>
        <taxon>Lophotrochozoa</taxon>
        <taxon>Mollusca</taxon>
        <taxon>Gastropoda</taxon>
        <taxon>Heterobranchia</taxon>
        <taxon>Euthyneura</taxon>
        <taxon>Panpulmonata</taxon>
        <taxon>Sacoglossa</taxon>
        <taxon>Placobranchoidea</taxon>
        <taxon>Plakobranchidae</taxon>
        <taxon>Elysia</taxon>
    </lineage>
</organism>
<accession>A0AAE0XUC8</accession>
<dbReference type="GO" id="GO:0005829">
    <property type="term" value="C:cytosol"/>
    <property type="evidence" value="ECO:0007669"/>
    <property type="project" value="TreeGrafter"/>
</dbReference>
<keyword evidence="1" id="KW-0472">Membrane</keyword>
<evidence type="ECO:0008006" key="4">
    <source>
        <dbReference type="Google" id="ProtNLM"/>
    </source>
</evidence>
<dbReference type="Pfam" id="PF09777">
    <property type="entry name" value="OSTMP1"/>
    <property type="match status" value="1"/>
</dbReference>
<feature type="transmembrane region" description="Helical" evidence="1">
    <location>
        <begin position="227"/>
        <end position="248"/>
    </location>
</feature>
<evidence type="ECO:0000256" key="1">
    <source>
        <dbReference type="SAM" id="Phobius"/>
    </source>
</evidence>
<dbReference type="EMBL" id="JAWDGP010007584">
    <property type="protein sequence ID" value="KAK3712475.1"/>
    <property type="molecule type" value="Genomic_DNA"/>
</dbReference>
<comment type="caution">
    <text evidence="2">The sequence shown here is derived from an EMBL/GenBank/DDBJ whole genome shotgun (WGS) entry which is preliminary data.</text>
</comment>
<gene>
    <name evidence="2" type="ORF">RRG08_002805</name>
</gene>
<keyword evidence="3" id="KW-1185">Reference proteome</keyword>
<dbReference type="PANTHER" id="PTHR15644">
    <property type="entry name" value="OSTEOPETROSIS ASSOCIATED TRANSMEMBRANE PROTEIN 1"/>
    <property type="match status" value="1"/>
</dbReference>
<keyword evidence="1" id="KW-1133">Transmembrane helix</keyword>
<protein>
    <recommendedName>
        <fullName evidence="4">Osteopetrosis-associated transmembrane protein 1</fullName>
    </recommendedName>
</protein>
<keyword evidence="1" id="KW-0812">Transmembrane</keyword>